<reference evidence="3" key="1">
    <citation type="journal article" date="2019" name="Int. J. Syst. Evol. Microbiol.">
        <title>The Global Catalogue of Microorganisms (GCM) 10K type strain sequencing project: providing services to taxonomists for standard genome sequencing and annotation.</title>
        <authorList>
            <consortium name="The Broad Institute Genomics Platform"/>
            <consortium name="The Broad Institute Genome Sequencing Center for Infectious Disease"/>
            <person name="Wu L."/>
            <person name="Ma J."/>
        </authorList>
    </citation>
    <scope>NUCLEOTIDE SEQUENCE [LARGE SCALE GENOMIC DNA]</scope>
    <source>
        <strain evidence="3">CCM 7526</strain>
    </source>
</reference>
<dbReference type="RefSeq" id="WP_317791619.1">
    <property type="nucleotide sequence ID" value="NZ_AP028461.1"/>
</dbReference>
<protein>
    <submittedName>
        <fullName evidence="2">Uncharacterized protein</fullName>
    </submittedName>
</protein>
<proteinExistence type="predicted"/>
<dbReference type="Proteomes" id="UP001597183">
    <property type="component" value="Unassembled WGS sequence"/>
</dbReference>
<feature type="transmembrane region" description="Helical" evidence="1">
    <location>
        <begin position="24"/>
        <end position="44"/>
    </location>
</feature>
<accession>A0ABW4A309</accession>
<organism evidence="2 3">
    <name type="scientific">Actinoplanes sichuanensis</name>
    <dbReference type="NCBI Taxonomy" id="512349"/>
    <lineage>
        <taxon>Bacteria</taxon>
        <taxon>Bacillati</taxon>
        <taxon>Actinomycetota</taxon>
        <taxon>Actinomycetes</taxon>
        <taxon>Micromonosporales</taxon>
        <taxon>Micromonosporaceae</taxon>
        <taxon>Actinoplanes</taxon>
    </lineage>
</organism>
<keyword evidence="1" id="KW-0812">Transmembrane</keyword>
<gene>
    <name evidence="2" type="ORF">ACFQ5G_04195</name>
</gene>
<name>A0ABW4A309_9ACTN</name>
<comment type="caution">
    <text evidence="2">The sequence shown here is derived from an EMBL/GenBank/DDBJ whole genome shotgun (WGS) entry which is preliminary data.</text>
</comment>
<evidence type="ECO:0000313" key="2">
    <source>
        <dbReference type="EMBL" id="MFD1364543.1"/>
    </source>
</evidence>
<keyword evidence="3" id="KW-1185">Reference proteome</keyword>
<evidence type="ECO:0000313" key="3">
    <source>
        <dbReference type="Proteomes" id="UP001597183"/>
    </source>
</evidence>
<dbReference type="EMBL" id="JBHTMK010000005">
    <property type="protein sequence ID" value="MFD1364543.1"/>
    <property type="molecule type" value="Genomic_DNA"/>
</dbReference>
<keyword evidence="1" id="KW-1133">Transmembrane helix</keyword>
<sequence length="202" mass="21873">MSTRPHEQSIAPPELPRREPYRTWPGALAVLAVILVYLGIVIVIDDRTPTEYEPVPAGKPLAVGTALTFVPRDGYVLDPTNSSTDPALPSVQLVGSSGTFRITANDWNGTLAQLVERQKKEYEALADARTIGDDATFTAPGLSGTVFTQLLDNGNQIRTWVSVDESSDRSVVILGAAPSEVFRQSLPRMQAMVDSVRVEAQP</sequence>
<evidence type="ECO:0000256" key="1">
    <source>
        <dbReference type="SAM" id="Phobius"/>
    </source>
</evidence>
<keyword evidence="1" id="KW-0472">Membrane</keyword>